<dbReference type="Proteomes" id="UP001152607">
    <property type="component" value="Unassembled WGS sequence"/>
</dbReference>
<organism evidence="1 2">
    <name type="scientific">Periconia digitata</name>
    <dbReference type="NCBI Taxonomy" id="1303443"/>
    <lineage>
        <taxon>Eukaryota</taxon>
        <taxon>Fungi</taxon>
        <taxon>Dikarya</taxon>
        <taxon>Ascomycota</taxon>
        <taxon>Pezizomycotina</taxon>
        <taxon>Dothideomycetes</taxon>
        <taxon>Pleosporomycetidae</taxon>
        <taxon>Pleosporales</taxon>
        <taxon>Massarineae</taxon>
        <taxon>Periconiaceae</taxon>
        <taxon>Periconia</taxon>
    </lineage>
</organism>
<protein>
    <submittedName>
        <fullName evidence="1">Uncharacterized protein</fullName>
    </submittedName>
</protein>
<comment type="caution">
    <text evidence="1">The sequence shown here is derived from an EMBL/GenBank/DDBJ whole genome shotgun (WGS) entry which is preliminary data.</text>
</comment>
<dbReference type="EMBL" id="CAOQHR010000005">
    <property type="protein sequence ID" value="CAI6335139.1"/>
    <property type="molecule type" value="Genomic_DNA"/>
</dbReference>
<gene>
    <name evidence="1" type="ORF">PDIGIT_LOCUS8216</name>
</gene>
<name>A0A9W4UG75_9PLEO</name>
<accession>A0A9W4UG75</accession>
<sequence>MKQSILYTLPLIGAVAARPNVWSFGKVKREVPQEHAHRNVNLEITKLLDLNNPDEIQDPIFGLLGAAAGIEGAGKIADADCLQQATADQAFTNAKEAGDVNGMTFAMIFRALERNTGSVGLASVPCESIQAVNPEIAALEQHQDPAGEGAQELNKQITTKLAEQIAAIGGDVSLANEASTFAPGEIGDPTGAGNTCDDAEDDLGCINSQNLRVDDLSAAEIAAIEGGQGAGAANATLAAAGNNATAVAGGKAKGKAGKAKAKGKANKDKAAQGNAAAADANQAAAGNADAAMGAAANQAVGKGKGAANQAGAAAADAKANAGAQANAGAAADANANAGAAGAATGAAATGGAATAAAGAADFGSCTDPSIVFGPTSDGRKEDAFEPADLTNFNHGSANGIGIISSFICDQLTNKCKASADAVTQCDAADAAVKASGLTGQAAADSFNSALGL</sequence>
<keyword evidence="2" id="KW-1185">Reference proteome</keyword>
<dbReference type="AlphaFoldDB" id="A0A9W4UG75"/>
<evidence type="ECO:0000313" key="2">
    <source>
        <dbReference type="Proteomes" id="UP001152607"/>
    </source>
</evidence>
<reference evidence="1" key="1">
    <citation type="submission" date="2023-01" db="EMBL/GenBank/DDBJ databases">
        <authorList>
            <person name="Van Ghelder C."/>
            <person name="Rancurel C."/>
        </authorList>
    </citation>
    <scope>NUCLEOTIDE SEQUENCE</scope>
    <source>
        <strain evidence="1">CNCM I-4278</strain>
    </source>
</reference>
<evidence type="ECO:0000313" key="1">
    <source>
        <dbReference type="EMBL" id="CAI6335139.1"/>
    </source>
</evidence>
<proteinExistence type="predicted"/>
<dbReference type="OrthoDB" id="2153847at2759"/>